<dbReference type="STRING" id="88036.D8SSX9"/>
<dbReference type="KEGG" id="smo:SELMODRAFT_425384"/>
<name>D8SSX9_SELML</name>
<dbReference type="InterPro" id="IPR052609">
    <property type="entry name" value="Ribosome_Biogenesis_Reg"/>
</dbReference>
<dbReference type="PANTHER" id="PTHR15682:SF2">
    <property type="entry name" value="UNHEALTHY RIBOSOME BIOGENESIS PROTEIN 2 HOMOLOG"/>
    <property type="match status" value="1"/>
</dbReference>
<feature type="compositionally biased region" description="Basic and acidic residues" evidence="1">
    <location>
        <begin position="1297"/>
        <end position="1313"/>
    </location>
</feature>
<dbReference type="OMA" id="KSECERD"/>
<dbReference type="FunCoup" id="D8SSX9">
    <property type="interactions" value="914"/>
</dbReference>
<evidence type="ECO:0000313" key="3">
    <source>
        <dbReference type="Proteomes" id="UP000001514"/>
    </source>
</evidence>
<feature type="compositionally biased region" description="Acidic residues" evidence="1">
    <location>
        <begin position="1275"/>
        <end position="1296"/>
    </location>
</feature>
<sequence length="1726" mass="191085">MGKRTSSASTSGAGAVKKPKLQGQDLEVSNVELMRLLRLSSAPNSSKLDQAFQFVECQKKGSLSRGVPMPQFVSFLAGWIQSEIISSAKPGSKDKGGNVTTDARSWAILHWCLSSQGNLHVYPGILKGIDLVLTTKGMRRREGELLLDGNESEELEVVVVSVIEILKLLLHTYDRSFRPQLLDWTLFASSFFEALLRSEPERSMLETGALIADGFGKFLTTQANPKAAFQAIVEKLLCPLLKLTGVLIYERKGCDAVELLRTAIARVLDYGLFHTVPIEGFPEASTAAAKWLNDSSAQEMETTTSHKLLFEKLKELGQERSFTALASLGELLRLFAQSFKGHRASIKSDVFGVRGVGQQEGSEEKENQQGGEDGESKSVRLTDNQLQFLVFVELSLPLIQQLIDEKEVSGKTSLVSATSSLFRVVKEQVVYVPTRDTPTNGHFKFIKRYYGVLVDYAKSLSAVNDSGMTGLIAAGYGEIVRGIGVVLDIDHRAAEGGVEDFWRILLSATVIETSEVADVIAVGCQMLRISSELRDLGALPVLFSSVKSLGPDEGLQFLSPSLFAQGLKSFFCDPLLLNALRKMIENMPEAQAPEVVNMVSRDALETLRMINSTDVVVEAVVMASGELHAQILENLNVTSTNAYQVGVNVRHLVTSVVAVPLSDLLVKISKGKVKKLAEWAGLKAFFLLRLYLICRMLHRQCISLMAPLKAGKAAEAAHELHLDSLEIDWMEIALEPQDLSTFSWIGQATSVTALINGLLLVTQKTSFPSLYYLMDLLAIQRLSDLQRYIQSVEYFEAKLTSSSVEDPVLHSLDSVDYQNGKSSSEGDVRQLLLDFKAEAKDLVVLLLDGGTSCSLKEIGETVITSWNGVVVMLTEESMPSARWQLISRTIDLWSRYASRKCLTSCLSYALITWRPEPPAFAQRPITRELLHNLLFCENQRVQTALLPAAWKALRKLLHLEIEFKKFKKPSFTGFESSTLNIQLLPDSTLETCIGLFQLIASFPWGQKKELDTMQCIFSVCYVERLALSMLAAIIKNRSEISGVKIFELFAVCRQTTKAFAITRSKQIGSDVPGFDMDLFSWLYRSINMASDCAMKLKERSAFVAESIAGSLASAVKSTQSYIQHILNQIFALESSCLLVKRSEARAESVDRDDDTKFLFKCIQQADSAWDADDNELQSYSFLGSISFARSILWTAAETLGLLDRKCQEDKSRELRWLTTIPWVSSLRSIEQKVVTILLGRIAEARGTESRQSSILDVFLDSKNIDVKALKVETLLEDQEDDESTDESDSEKEEQEDEGKSETSSDDEDRKVEPAQDIDMEEVNVRADETSQLHPLDESQKAALSWLFDSGLQRERSEIVGELLMAMAALVKLRSLHFSPYALKASSIGKTVAPSTVSAVLEVVYSLLTEATSLMYHAAPAKRTCFFWIFGAVKCMESLGLVLPSLQPPVARAEYLRLLKLHIDLLGAVIWLQSSEIRAGRELHVDFGRFYGDLGAAIRDSFCALIKFAPVPQLLLAFQTIQKALCGSSDVSKFSSALRLGDSDDGRVGVVTAACVECLAVALDAVSGPRRLKVLAKYSPRFIAELVNLITHLQGPAVFYKKKRQEERPATVASSSVLLQSLDIITRIASREVIFCMKATHVALALHSPVGILKPVYQFKLPSYTKHRNPRFKIEDGNVDAERERPRYCTSGRISSCAVTLFGKFIKALYNDYGYCYAVCPLASANI</sequence>
<evidence type="ECO:0008006" key="4">
    <source>
        <dbReference type="Google" id="ProtNLM"/>
    </source>
</evidence>
<accession>D8SSX9</accession>
<feature type="region of interest" description="Disordered" evidence="1">
    <location>
        <begin position="1"/>
        <end position="21"/>
    </location>
</feature>
<feature type="region of interest" description="Disordered" evidence="1">
    <location>
        <begin position="1275"/>
        <end position="1323"/>
    </location>
</feature>
<dbReference type="HOGENOM" id="CLU_002371_1_0_1"/>
<dbReference type="Gramene" id="EFJ12658">
    <property type="protein sequence ID" value="EFJ12658"/>
    <property type="gene ID" value="SELMODRAFT_425384"/>
</dbReference>
<evidence type="ECO:0000256" key="1">
    <source>
        <dbReference type="SAM" id="MobiDB-lite"/>
    </source>
</evidence>
<gene>
    <name evidence="2" type="ORF">SELMODRAFT_425384</name>
</gene>
<dbReference type="PANTHER" id="PTHR15682">
    <property type="entry name" value="UNHEALTHY RIBOSOME BIOGENESIS PROTEIN 2 HOMOLOG"/>
    <property type="match status" value="1"/>
</dbReference>
<dbReference type="Proteomes" id="UP000001514">
    <property type="component" value="Unassembled WGS sequence"/>
</dbReference>
<dbReference type="eggNOG" id="ENOG502QWPJ">
    <property type="taxonomic scope" value="Eukaryota"/>
</dbReference>
<dbReference type="InParanoid" id="D8SSX9"/>
<reference evidence="2 3" key="1">
    <citation type="journal article" date="2011" name="Science">
        <title>The Selaginella genome identifies genetic changes associated with the evolution of vascular plants.</title>
        <authorList>
            <person name="Banks J.A."/>
            <person name="Nishiyama T."/>
            <person name="Hasebe M."/>
            <person name="Bowman J.L."/>
            <person name="Gribskov M."/>
            <person name="dePamphilis C."/>
            <person name="Albert V.A."/>
            <person name="Aono N."/>
            <person name="Aoyama T."/>
            <person name="Ambrose B.A."/>
            <person name="Ashton N.W."/>
            <person name="Axtell M.J."/>
            <person name="Barker E."/>
            <person name="Barker M.S."/>
            <person name="Bennetzen J.L."/>
            <person name="Bonawitz N.D."/>
            <person name="Chapple C."/>
            <person name="Cheng C."/>
            <person name="Correa L.G."/>
            <person name="Dacre M."/>
            <person name="DeBarry J."/>
            <person name="Dreyer I."/>
            <person name="Elias M."/>
            <person name="Engstrom E.M."/>
            <person name="Estelle M."/>
            <person name="Feng L."/>
            <person name="Finet C."/>
            <person name="Floyd S.K."/>
            <person name="Frommer W.B."/>
            <person name="Fujita T."/>
            <person name="Gramzow L."/>
            <person name="Gutensohn M."/>
            <person name="Harholt J."/>
            <person name="Hattori M."/>
            <person name="Heyl A."/>
            <person name="Hirai T."/>
            <person name="Hiwatashi Y."/>
            <person name="Ishikawa M."/>
            <person name="Iwata M."/>
            <person name="Karol K.G."/>
            <person name="Koehler B."/>
            <person name="Kolukisaoglu U."/>
            <person name="Kubo M."/>
            <person name="Kurata T."/>
            <person name="Lalonde S."/>
            <person name="Li K."/>
            <person name="Li Y."/>
            <person name="Litt A."/>
            <person name="Lyons E."/>
            <person name="Manning G."/>
            <person name="Maruyama T."/>
            <person name="Michael T.P."/>
            <person name="Mikami K."/>
            <person name="Miyazaki S."/>
            <person name="Morinaga S."/>
            <person name="Murata T."/>
            <person name="Mueller-Roeber B."/>
            <person name="Nelson D.R."/>
            <person name="Obara M."/>
            <person name="Oguri Y."/>
            <person name="Olmstead R.G."/>
            <person name="Onodera N."/>
            <person name="Petersen B.L."/>
            <person name="Pils B."/>
            <person name="Prigge M."/>
            <person name="Rensing S.A."/>
            <person name="Riano-Pachon D.M."/>
            <person name="Roberts A.W."/>
            <person name="Sato Y."/>
            <person name="Scheller H.V."/>
            <person name="Schulz B."/>
            <person name="Schulz C."/>
            <person name="Shakirov E.V."/>
            <person name="Shibagaki N."/>
            <person name="Shinohara N."/>
            <person name="Shippen D.E."/>
            <person name="Soerensen I."/>
            <person name="Sotooka R."/>
            <person name="Sugimoto N."/>
            <person name="Sugita M."/>
            <person name="Sumikawa N."/>
            <person name="Tanurdzic M."/>
            <person name="Theissen G."/>
            <person name="Ulvskov P."/>
            <person name="Wakazuki S."/>
            <person name="Weng J.K."/>
            <person name="Willats W.W."/>
            <person name="Wipf D."/>
            <person name="Wolf P.G."/>
            <person name="Yang L."/>
            <person name="Zimmer A.D."/>
            <person name="Zhu Q."/>
            <person name="Mitros T."/>
            <person name="Hellsten U."/>
            <person name="Loque D."/>
            <person name="Otillar R."/>
            <person name="Salamov A."/>
            <person name="Schmutz J."/>
            <person name="Shapiro H."/>
            <person name="Lindquist E."/>
            <person name="Lucas S."/>
            <person name="Rokhsar D."/>
            <person name="Grigoriev I.V."/>
        </authorList>
    </citation>
    <scope>NUCLEOTIDE SEQUENCE [LARGE SCALE GENOMIC DNA]</scope>
</reference>
<protein>
    <recommendedName>
        <fullName evidence="4">Nucleolar 27S pre-rRNA processing Urb2/Npa2 C-terminal domain-containing protein</fullName>
    </recommendedName>
</protein>
<proteinExistence type="predicted"/>
<feature type="region of interest" description="Disordered" evidence="1">
    <location>
        <begin position="357"/>
        <end position="377"/>
    </location>
</feature>
<keyword evidence="3" id="KW-1185">Reference proteome</keyword>
<evidence type="ECO:0000313" key="2">
    <source>
        <dbReference type="EMBL" id="EFJ12658.1"/>
    </source>
</evidence>
<feature type="compositionally biased region" description="Low complexity" evidence="1">
    <location>
        <begin position="1"/>
        <end position="15"/>
    </location>
</feature>
<dbReference type="GO" id="GO:0042254">
    <property type="term" value="P:ribosome biogenesis"/>
    <property type="evidence" value="ECO:0000318"/>
    <property type="project" value="GO_Central"/>
</dbReference>
<organism evidence="3">
    <name type="scientific">Selaginella moellendorffii</name>
    <name type="common">Spikemoss</name>
    <dbReference type="NCBI Taxonomy" id="88036"/>
    <lineage>
        <taxon>Eukaryota</taxon>
        <taxon>Viridiplantae</taxon>
        <taxon>Streptophyta</taxon>
        <taxon>Embryophyta</taxon>
        <taxon>Tracheophyta</taxon>
        <taxon>Lycopodiopsida</taxon>
        <taxon>Selaginellales</taxon>
        <taxon>Selaginellaceae</taxon>
        <taxon>Selaginella</taxon>
    </lineage>
</organism>
<dbReference type="EMBL" id="GL377638">
    <property type="protein sequence ID" value="EFJ12658.1"/>
    <property type="molecule type" value="Genomic_DNA"/>
</dbReference>
<dbReference type="GO" id="GO:0005730">
    <property type="term" value="C:nucleolus"/>
    <property type="evidence" value="ECO:0000318"/>
    <property type="project" value="GO_Central"/>
</dbReference>